<feature type="non-terminal residue" evidence="6">
    <location>
        <position position="1"/>
    </location>
</feature>
<dbReference type="InterPro" id="IPR037061">
    <property type="entry name" value="Lytic_TGlycoase_superhlx_L_sf"/>
</dbReference>
<dbReference type="SUPFAM" id="SSF48435">
    <property type="entry name" value="Bacterial muramidases"/>
    <property type="match status" value="2"/>
</dbReference>
<accession>A0A699K277</accession>
<dbReference type="InterPro" id="IPR008939">
    <property type="entry name" value="Lytic_TGlycosylase_superhlx_U"/>
</dbReference>
<dbReference type="InterPro" id="IPR023346">
    <property type="entry name" value="Lysozyme-like_dom_sf"/>
</dbReference>
<gene>
    <name evidence="6" type="ORF">Tci_642674</name>
</gene>
<keyword evidence="3" id="KW-0146">Chitin degradation</keyword>
<organism evidence="6">
    <name type="scientific">Tanacetum cinerariifolium</name>
    <name type="common">Dalmatian daisy</name>
    <name type="synonym">Chrysanthemum cinerariifolium</name>
    <dbReference type="NCBI Taxonomy" id="118510"/>
    <lineage>
        <taxon>Eukaryota</taxon>
        <taxon>Viridiplantae</taxon>
        <taxon>Streptophyta</taxon>
        <taxon>Embryophyta</taxon>
        <taxon>Tracheophyta</taxon>
        <taxon>Spermatophyta</taxon>
        <taxon>Magnoliopsida</taxon>
        <taxon>eudicotyledons</taxon>
        <taxon>Gunneridae</taxon>
        <taxon>Pentapetalae</taxon>
        <taxon>asterids</taxon>
        <taxon>campanulids</taxon>
        <taxon>Asterales</taxon>
        <taxon>Asteraceae</taxon>
        <taxon>Asteroideae</taxon>
        <taxon>Anthemideae</taxon>
        <taxon>Anthemidinae</taxon>
        <taxon>Tanacetum</taxon>
    </lineage>
</organism>
<dbReference type="Gene3D" id="1.25.20.10">
    <property type="entry name" value="Bacterial muramidases"/>
    <property type="match status" value="2"/>
</dbReference>
<dbReference type="Pfam" id="PF01464">
    <property type="entry name" value="SLT"/>
    <property type="match status" value="1"/>
</dbReference>
<evidence type="ECO:0000259" key="4">
    <source>
        <dbReference type="Pfam" id="PF01464"/>
    </source>
</evidence>
<proteinExistence type="predicted"/>
<evidence type="ECO:0000259" key="5">
    <source>
        <dbReference type="Pfam" id="PF14718"/>
    </source>
</evidence>
<dbReference type="EMBL" id="BKCJ010472599">
    <property type="protein sequence ID" value="GFA70702.1"/>
    <property type="molecule type" value="Genomic_DNA"/>
</dbReference>
<feature type="domain" description="Transglycosylase SLT" evidence="4">
    <location>
        <begin position="690"/>
        <end position="800"/>
    </location>
</feature>
<dbReference type="InterPro" id="IPR008258">
    <property type="entry name" value="Transglycosylase_SLT_dom_1"/>
</dbReference>
<dbReference type="GO" id="GO:0006032">
    <property type="term" value="P:chitin catabolic process"/>
    <property type="evidence" value="ECO:0007669"/>
    <property type="project" value="UniProtKB-KW"/>
</dbReference>
<name>A0A699K277_TANCI</name>
<dbReference type="PANTHER" id="PTHR37423:SF5">
    <property type="entry name" value="SOLUBLE LYTIC MUREIN TRANSGLYCOSYLASE"/>
    <property type="match status" value="1"/>
</dbReference>
<comment type="function">
    <text evidence="1">Defense against chitin-containing fungal pathogens.</text>
</comment>
<dbReference type="SUPFAM" id="SSF53955">
    <property type="entry name" value="Lysozyme-like"/>
    <property type="match status" value="1"/>
</dbReference>
<evidence type="ECO:0000256" key="1">
    <source>
        <dbReference type="ARBA" id="ARBA00003102"/>
    </source>
</evidence>
<dbReference type="GO" id="GO:0004553">
    <property type="term" value="F:hydrolase activity, hydrolyzing O-glycosyl compounds"/>
    <property type="evidence" value="ECO:0007669"/>
    <property type="project" value="InterPro"/>
</dbReference>
<comment type="caution">
    <text evidence="6">The sequence shown here is derived from an EMBL/GenBank/DDBJ whole genome shotgun (WGS) entry which is preliminary data.</text>
</comment>
<protein>
    <recommendedName>
        <fullName evidence="7">Soluble lytic murein transglycosylase</fullName>
    </recommendedName>
</protein>
<keyword evidence="3" id="KW-0624">Polysaccharide degradation</keyword>
<evidence type="ECO:0000256" key="3">
    <source>
        <dbReference type="ARBA" id="ARBA00023024"/>
    </source>
</evidence>
<reference evidence="6" key="1">
    <citation type="journal article" date="2019" name="Sci. Rep.">
        <title>Draft genome of Tanacetum cinerariifolium, the natural source of mosquito coil.</title>
        <authorList>
            <person name="Yamashiro T."/>
            <person name="Shiraishi A."/>
            <person name="Satake H."/>
            <person name="Nakayama K."/>
        </authorList>
    </citation>
    <scope>NUCLEOTIDE SEQUENCE</scope>
</reference>
<dbReference type="AlphaFoldDB" id="A0A699K277"/>
<dbReference type="Pfam" id="PF14718">
    <property type="entry name" value="SLT_L"/>
    <property type="match status" value="1"/>
</dbReference>
<evidence type="ECO:0000256" key="2">
    <source>
        <dbReference type="ARBA" id="ARBA00022729"/>
    </source>
</evidence>
<evidence type="ECO:0000313" key="6">
    <source>
        <dbReference type="EMBL" id="GFA70702.1"/>
    </source>
</evidence>
<dbReference type="Gene3D" id="1.10.530.10">
    <property type="match status" value="1"/>
</dbReference>
<dbReference type="Gene3D" id="1.10.1240.20">
    <property type="entry name" value="Lytic transglycosylase, superhelical linker domain"/>
    <property type="match status" value="1"/>
</dbReference>
<dbReference type="InterPro" id="IPR012289">
    <property type="entry name" value="Lytic_TGlycosylase_superhlx_L"/>
</dbReference>
<keyword evidence="2" id="KW-0732">Signal</keyword>
<keyword evidence="3" id="KW-0119">Carbohydrate metabolism</keyword>
<dbReference type="CDD" id="cd13401">
    <property type="entry name" value="Slt70-like"/>
    <property type="match status" value="1"/>
</dbReference>
<dbReference type="PANTHER" id="PTHR37423">
    <property type="entry name" value="SOLUBLE LYTIC MUREIN TRANSGLYCOSYLASE-RELATED"/>
    <property type="match status" value="1"/>
</dbReference>
<sequence length="846" mass="95841">LVEVFGGNDVLAQVMILSEELADTIKAFGDDVKHGAAVGDRQLLWQFADLQAGRAPDIAVVGHLHTLDQLQHAGFASAVAADDADPLTTGDLPGHLVQQRHGAERKGHIAEFEQERLRSHPSQPVRQRFNRRGQHAKLAPLFTIHLHGSLMRSRLFSLLSCLLLSATAAQSVQAVDLTTQRQYYDEAKRALAKGDGGPYRMYAAALADYPLEPYLAYDELTARLNGASNEEVEKFFAEHGDLPQANYMKLRWLRLLASRGDWQPFVKYYDPKLNFVELDCLYGSYQLGHGQKSEGYANAEKTWMTGKTLPAACDTFFTQWAIEGQLTEQKRWQRAKLAAQVRNYALATQLVNSMTTLAPQGRLLIAVAQKPEMWAVEGQLTEQKRWQRAKLAAQVRNYALATQLVNSMTTLAPQGRLLIAVAQKPEMVNNQGQFMPADEAMSDVVGLGLRRLAKQDPQRAMELLDSYAPVLHFSHEEQVQIAKEIGLTLARSYDGRALEVMTKYDPDLRDNTVTEWRLRLLLRLGRWSDAYELTRRLPQDLATTNRWRYWQARSLELAQPNSPLLPGLYKTVAKERDFYGFLAADRIQTPYMLNNKPLVMSPALIAKVRNTPGVRRALEFYDRGQIVDGRREWYHVTRRFSRDEMVAQAKLAYDMHWYFPAIRTISQAQYWDDLDIRFPMAHRDTLVREAQVRGLHSSWVFAITRQESAFMDDARSGVGASGLMQLMPATAKETARKFSIPLASPAQVLDPDKNIQLGAAYLSQVHAQFNGNRVLASAAYNAGPGRVRQWLRGANHLAFDVWVESIPFDETRQYVQNVLSYAVIYGQKLNSPQPLVDWHERFFDDL</sequence>
<evidence type="ECO:0008006" key="7">
    <source>
        <dbReference type="Google" id="ProtNLM"/>
    </source>
</evidence>
<feature type="domain" description="Lytic transglycosylase superhelical linker" evidence="5">
    <location>
        <begin position="607"/>
        <end position="674"/>
    </location>
</feature>